<organism evidence="2 3">
    <name type="scientific">Papaver atlanticum</name>
    <dbReference type="NCBI Taxonomy" id="357466"/>
    <lineage>
        <taxon>Eukaryota</taxon>
        <taxon>Viridiplantae</taxon>
        <taxon>Streptophyta</taxon>
        <taxon>Embryophyta</taxon>
        <taxon>Tracheophyta</taxon>
        <taxon>Spermatophyta</taxon>
        <taxon>Magnoliopsida</taxon>
        <taxon>Ranunculales</taxon>
        <taxon>Papaveraceae</taxon>
        <taxon>Papaveroideae</taxon>
        <taxon>Papaver</taxon>
    </lineage>
</organism>
<dbReference type="AlphaFoldDB" id="A0AAD4T4M3"/>
<keyword evidence="1" id="KW-1133">Transmembrane helix</keyword>
<gene>
    <name evidence="2" type="ORF">MKW98_029993</name>
</gene>
<dbReference type="EMBL" id="JAJJMB010005117">
    <property type="protein sequence ID" value="KAI3940674.1"/>
    <property type="molecule type" value="Genomic_DNA"/>
</dbReference>
<evidence type="ECO:0000313" key="3">
    <source>
        <dbReference type="Proteomes" id="UP001202328"/>
    </source>
</evidence>
<name>A0AAD4T4M3_9MAGN</name>
<dbReference type="Proteomes" id="UP001202328">
    <property type="component" value="Unassembled WGS sequence"/>
</dbReference>
<comment type="caution">
    <text evidence="2">The sequence shown here is derived from an EMBL/GenBank/DDBJ whole genome shotgun (WGS) entry which is preliminary data.</text>
</comment>
<accession>A0AAD4T4M3</accession>
<evidence type="ECO:0000313" key="2">
    <source>
        <dbReference type="EMBL" id="KAI3940674.1"/>
    </source>
</evidence>
<keyword evidence="1" id="KW-0812">Transmembrane</keyword>
<proteinExistence type="predicted"/>
<evidence type="ECO:0000256" key="1">
    <source>
        <dbReference type="SAM" id="Phobius"/>
    </source>
</evidence>
<keyword evidence="3" id="KW-1185">Reference proteome</keyword>
<sequence>MLKWVEDTRTAASPHFEKVHKILFRAKSKFHKLPIEANYESMSNMKAMLPTYHRSFLFYFFTLMCGIVFATSYVPHKLRIRKFLKEKKICAHNGRCFLHRLTLNWLVKRLSALLQNMGPSSLVEGMKEKTLCGKFPYVVGLIQALVFLTKSVQIYWGESLFFVGWVLRSVVAWLRSWIFNLGNFLMCSKNIVD</sequence>
<keyword evidence="1" id="KW-0472">Membrane</keyword>
<reference evidence="2" key="1">
    <citation type="submission" date="2022-04" db="EMBL/GenBank/DDBJ databases">
        <title>A functionally conserved STORR gene fusion in Papaver species that diverged 16.8 million years ago.</title>
        <authorList>
            <person name="Catania T."/>
        </authorList>
    </citation>
    <scope>NUCLEOTIDE SEQUENCE</scope>
    <source>
        <strain evidence="2">S-188037</strain>
    </source>
</reference>
<protein>
    <submittedName>
        <fullName evidence="2">Uncharacterized protein</fullName>
    </submittedName>
</protein>
<feature type="transmembrane region" description="Helical" evidence="1">
    <location>
        <begin position="56"/>
        <end position="75"/>
    </location>
</feature>